<sequence length="174" mass="18563">MSVTDALGVAWEGAGAQTTPPGTIMPTVPYSPIWGVLAAALIVGVVLYYGLTWLLTRPRPEAPPPAAAPTPVRSVPELQGVYLHEIDSILQRHAAGELSPRRAHAALSVTVREFLSEATGVPADKMTLTDLRQTPYVGATYAVAEYYPIVFGAQEAQSVEHGAHAARQVIALWQ</sequence>
<proteinExistence type="predicted"/>
<dbReference type="RefSeq" id="WP_158028489.1">
    <property type="nucleotide sequence ID" value="NZ_BMHG01000001.1"/>
</dbReference>
<comment type="caution">
    <text evidence="2">The sequence shown here is derived from an EMBL/GenBank/DDBJ whole genome shotgun (WGS) entry which is preliminary data.</text>
</comment>
<protein>
    <submittedName>
        <fullName evidence="2">Uncharacterized protein</fullName>
    </submittedName>
</protein>
<keyword evidence="3" id="KW-1185">Reference proteome</keyword>
<evidence type="ECO:0000313" key="2">
    <source>
        <dbReference type="EMBL" id="KAB1649905.1"/>
    </source>
</evidence>
<keyword evidence="1" id="KW-0812">Transmembrane</keyword>
<organism evidence="2 3">
    <name type="scientific">Pseudoclavibacter endophyticus</name>
    <dbReference type="NCBI Taxonomy" id="1778590"/>
    <lineage>
        <taxon>Bacteria</taxon>
        <taxon>Bacillati</taxon>
        <taxon>Actinomycetota</taxon>
        <taxon>Actinomycetes</taxon>
        <taxon>Micrococcales</taxon>
        <taxon>Microbacteriaceae</taxon>
        <taxon>Pseudoclavibacter</taxon>
    </lineage>
</organism>
<dbReference type="EMBL" id="WBJY01000001">
    <property type="protein sequence ID" value="KAB1649905.1"/>
    <property type="molecule type" value="Genomic_DNA"/>
</dbReference>
<evidence type="ECO:0000313" key="3">
    <source>
        <dbReference type="Proteomes" id="UP000431744"/>
    </source>
</evidence>
<dbReference type="OrthoDB" id="3784263at2"/>
<name>A0A6H9WT95_9MICO</name>
<evidence type="ECO:0000256" key="1">
    <source>
        <dbReference type="SAM" id="Phobius"/>
    </source>
</evidence>
<gene>
    <name evidence="2" type="ORF">F8O04_06685</name>
</gene>
<keyword evidence="1" id="KW-1133">Transmembrane helix</keyword>
<feature type="transmembrane region" description="Helical" evidence="1">
    <location>
        <begin position="33"/>
        <end position="55"/>
    </location>
</feature>
<dbReference type="AlphaFoldDB" id="A0A6H9WT95"/>
<keyword evidence="1" id="KW-0472">Membrane</keyword>
<dbReference type="Proteomes" id="UP000431744">
    <property type="component" value="Unassembled WGS sequence"/>
</dbReference>
<reference evidence="2 3" key="1">
    <citation type="submission" date="2019-09" db="EMBL/GenBank/DDBJ databases">
        <title>Phylogeny of genus Pseudoclavibacter and closely related genus.</title>
        <authorList>
            <person name="Li Y."/>
        </authorList>
    </citation>
    <scope>NUCLEOTIDE SEQUENCE [LARGE SCALE GENOMIC DNA]</scope>
    <source>
        <strain evidence="2 3">EGI 60007</strain>
    </source>
</reference>
<accession>A0A6H9WT95</accession>